<feature type="non-terminal residue" evidence="3">
    <location>
        <position position="331"/>
    </location>
</feature>
<dbReference type="InterPro" id="IPR006860">
    <property type="entry name" value="FecR"/>
</dbReference>
<proteinExistence type="predicted"/>
<evidence type="ECO:0000259" key="2">
    <source>
        <dbReference type="Pfam" id="PF04773"/>
    </source>
</evidence>
<feature type="region of interest" description="Disordered" evidence="1">
    <location>
        <begin position="231"/>
        <end position="331"/>
    </location>
</feature>
<dbReference type="EMBL" id="UINC01039201">
    <property type="protein sequence ID" value="SVB37337.1"/>
    <property type="molecule type" value="Genomic_DNA"/>
</dbReference>
<accession>A0A382DI85</accession>
<evidence type="ECO:0000313" key="3">
    <source>
        <dbReference type="EMBL" id="SVB37337.1"/>
    </source>
</evidence>
<reference evidence="3" key="1">
    <citation type="submission" date="2018-05" db="EMBL/GenBank/DDBJ databases">
        <authorList>
            <person name="Lanie J.A."/>
            <person name="Ng W.-L."/>
            <person name="Kazmierczak K.M."/>
            <person name="Andrzejewski T.M."/>
            <person name="Davidsen T.M."/>
            <person name="Wayne K.J."/>
            <person name="Tettelin H."/>
            <person name="Glass J.I."/>
            <person name="Rusch D."/>
            <person name="Podicherti R."/>
            <person name="Tsui H.-C.T."/>
            <person name="Winkler M.E."/>
        </authorList>
    </citation>
    <scope>NUCLEOTIDE SEQUENCE</scope>
</reference>
<dbReference type="AlphaFoldDB" id="A0A382DI85"/>
<feature type="compositionally biased region" description="Basic and acidic residues" evidence="1">
    <location>
        <begin position="231"/>
        <end position="309"/>
    </location>
</feature>
<dbReference type="PANTHER" id="PTHR38731">
    <property type="entry name" value="LIPL45-RELATED LIPOPROTEIN-RELATED"/>
    <property type="match status" value="1"/>
</dbReference>
<name>A0A382DI85_9ZZZZ</name>
<dbReference type="PANTHER" id="PTHR38731:SF1">
    <property type="entry name" value="FECR PROTEIN DOMAIN-CONTAINING PROTEIN"/>
    <property type="match status" value="1"/>
</dbReference>
<evidence type="ECO:0000256" key="1">
    <source>
        <dbReference type="SAM" id="MobiDB-lite"/>
    </source>
</evidence>
<gene>
    <name evidence="3" type="ORF">METZ01_LOCUS190191</name>
</gene>
<dbReference type="Gene3D" id="2.60.120.1440">
    <property type="match status" value="1"/>
</dbReference>
<sequence length="331" mass="35942">MKGNFKIIPVKFRILLLLALFLSALFAIPLQAQQGLLLLEKGSAKVIGPKRTLLLRKPGTKLVLESSDRVQTGKDTLVKIKVRGKPELIELSSRSFFRMGKITRETSSVSLLTGKAQFKIKGKLKKKSKKKRFQIRTVTALIGVRGTDFVIGASNTQTSLLTISGTVSVAPVSMPDIEIDVPANQASTVPQGSTPTAPVEVPPKLRQQIVKGDSPGAFKIVKFGQAVDPEEVRKDNAEKKKKEEEEEKRQEEEKQKEENKNEEKKGEPGEKKDGEPKPGEKGAEGKGEPGDEERPPGEREEGQGPKEGEEGPGGKGPRGPGMPGEGDQEEG</sequence>
<feature type="compositionally biased region" description="Gly residues" evidence="1">
    <location>
        <begin position="311"/>
        <end position="324"/>
    </location>
</feature>
<feature type="domain" description="FecR protein" evidence="2">
    <location>
        <begin position="68"/>
        <end position="167"/>
    </location>
</feature>
<organism evidence="3">
    <name type="scientific">marine metagenome</name>
    <dbReference type="NCBI Taxonomy" id="408172"/>
    <lineage>
        <taxon>unclassified sequences</taxon>
        <taxon>metagenomes</taxon>
        <taxon>ecological metagenomes</taxon>
    </lineage>
</organism>
<dbReference type="Pfam" id="PF04773">
    <property type="entry name" value="FecR"/>
    <property type="match status" value="1"/>
</dbReference>
<protein>
    <recommendedName>
        <fullName evidence="2">FecR protein domain-containing protein</fullName>
    </recommendedName>
</protein>